<dbReference type="GO" id="GO:0003677">
    <property type="term" value="F:DNA binding"/>
    <property type="evidence" value="ECO:0007669"/>
    <property type="project" value="InterPro"/>
</dbReference>
<dbReference type="InterPro" id="IPR018379">
    <property type="entry name" value="BEN_domain"/>
</dbReference>
<feature type="domain" description="BEN" evidence="3">
    <location>
        <begin position="372"/>
        <end position="480"/>
    </location>
</feature>
<evidence type="ECO:0000313" key="5">
    <source>
        <dbReference type="Proteomes" id="UP000287033"/>
    </source>
</evidence>
<dbReference type="AlphaFoldDB" id="A0A401T720"/>
<dbReference type="PANTHER" id="PTHR35082">
    <property type="entry name" value="BEN DOMAIN-CONTAINING PROTEIN 4"/>
    <property type="match status" value="1"/>
</dbReference>
<organism evidence="4 5">
    <name type="scientific">Chiloscyllium punctatum</name>
    <name type="common">Brownbanded bambooshark</name>
    <name type="synonym">Hemiscyllium punctatum</name>
    <dbReference type="NCBI Taxonomy" id="137246"/>
    <lineage>
        <taxon>Eukaryota</taxon>
        <taxon>Metazoa</taxon>
        <taxon>Chordata</taxon>
        <taxon>Craniata</taxon>
        <taxon>Vertebrata</taxon>
        <taxon>Chondrichthyes</taxon>
        <taxon>Elasmobranchii</taxon>
        <taxon>Galeomorphii</taxon>
        <taxon>Galeoidea</taxon>
        <taxon>Orectolobiformes</taxon>
        <taxon>Hemiscylliidae</taxon>
        <taxon>Chiloscyllium</taxon>
    </lineage>
</organism>
<proteinExistence type="predicted"/>
<reference evidence="4 5" key="1">
    <citation type="journal article" date="2018" name="Nat. Ecol. Evol.">
        <title>Shark genomes provide insights into elasmobranch evolution and the origin of vertebrates.</title>
        <authorList>
            <person name="Hara Y"/>
            <person name="Yamaguchi K"/>
            <person name="Onimaru K"/>
            <person name="Kadota M"/>
            <person name="Koyanagi M"/>
            <person name="Keeley SD"/>
            <person name="Tatsumi K"/>
            <person name="Tanaka K"/>
            <person name="Motone F"/>
            <person name="Kageyama Y"/>
            <person name="Nozu R"/>
            <person name="Adachi N"/>
            <person name="Nishimura O"/>
            <person name="Nakagawa R"/>
            <person name="Tanegashima C"/>
            <person name="Kiyatake I"/>
            <person name="Matsumoto R"/>
            <person name="Murakumo K"/>
            <person name="Nishida K"/>
            <person name="Terakita A"/>
            <person name="Kuratani S"/>
            <person name="Sato K"/>
            <person name="Hyodo S Kuraku.S."/>
        </authorList>
    </citation>
    <scope>NUCLEOTIDE SEQUENCE [LARGE SCALE GENOMIC DNA]</scope>
</reference>
<dbReference type="Pfam" id="PF10523">
    <property type="entry name" value="BEN"/>
    <property type="match status" value="1"/>
</dbReference>
<accession>A0A401T720</accession>
<comment type="caution">
    <text evidence="4">The sequence shown here is derived from an EMBL/GenBank/DDBJ whole genome shotgun (WGS) entry which is preliminary data.</text>
</comment>
<evidence type="ECO:0000256" key="2">
    <source>
        <dbReference type="SAM" id="MobiDB-lite"/>
    </source>
</evidence>
<keyword evidence="5" id="KW-1185">Reference proteome</keyword>
<dbReference type="InterPro" id="IPR038950">
    <property type="entry name" value="BEND4"/>
</dbReference>
<name>A0A401T720_CHIPU</name>
<feature type="region of interest" description="Disordered" evidence="2">
    <location>
        <begin position="1"/>
        <end position="20"/>
    </location>
</feature>
<dbReference type="PANTHER" id="PTHR35082:SF1">
    <property type="entry name" value="BEN DOMAIN-CONTAINING PROTEIN 4"/>
    <property type="match status" value="1"/>
</dbReference>
<feature type="compositionally biased region" description="Polar residues" evidence="2">
    <location>
        <begin position="281"/>
        <end position="295"/>
    </location>
</feature>
<protein>
    <recommendedName>
        <fullName evidence="3">BEN domain-containing protein</fullName>
    </recommendedName>
</protein>
<sequence>MEEEMNQAEDEGLRSGTISKLCKQRTPYSVLKPFPGKKTMTRRYERPTMIEIPQLAIGTGGGGAHHHHPPVTINTEQQQQQQHHFHHQQQHYPYQSTSNNRIAPGAVSASTSTLASVSQSYLGATASDYPPVRYNNIPSSQSGAENIILSAESRLILDAFAQQCSRVLTLLKDNGKLLDTNQTQVKKESGCYDERTGQCQLVKGAPMHPRASDNSETELQNVQKRHQTSALLRVFTDSLQSYLLAGGRPSHSTVGMSECSHMTDMDPLSTSPTHTLGGWTSPATSESHVHPSSTFPEEEEEDGYCQRCQELEQEVVLLQQENEELRKTLDRIPVPCQTVLDYYKTVLQHHNQLVQPVSEEQPTEGNKQLLNNYPVCITSKQWDEAVNSSKKDGRRLLRYLIRFVFTTDELKYSCGLGKRKRSLPLGEPGPERRPLDPVKVTCLREFIRMHCTSNPDWWMPSEEQINKVFSDAVGHARQGRAVGTFLGGSGGSYYEGYDPQMSHDEMFNKGCHEGSGD</sequence>
<dbReference type="OMA" id="CLRFIRM"/>
<dbReference type="PROSITE" id="PS51457">
    <property type="entry name" value="BEN"/>
    <property type="match status" value="1"/>
</dbReference>
<dbReference type="EMBL" id="BEZZ01001184">
    <property type="protein sequence ID" value="GCC38439.1"/>
    <property type="molecule type" value="Genomic_DNA"/>
</dbReference>
<gene>
    <name evidence="4" type="ORF">chiPu_0016953</name>
</gene>
<evidence type="ECO:0000256" key="1">
    <source>
        <dbReference type="SAM" id="Coils"/>
    </source>
</evidence>
<dbReference type="STRING" id="137246.A0A401T720"/>
<dbReference type="SMART" id="SM01025">
    <property type="entry name" value="BEN"/>
    <property type="match status" value="1"/>
</dbReference>
<feature type="region of interest" description="Disordered" evidence="2">
    <location>
        <begin position="278"/>
        <end position="297"/>
    </location>
</feature>
<dbReference type="CDD" id="cd14686">
    <property type="entry name" value="bZIP"/>
    <property type="match status" value="1"/>
</dbReference>
<evidence type="ECO:0000259" key="3">
    <source>
        <dbReference type="PROSITE" id="PS51457"/>
    </source>
</evidence>
<dbReference type="OrthoDB" id="8803347at2759"/>
<feature type="compositionally biased region" description="Acidic residues" evidence="2">
    <location>
        <begin position="1"/>
        <end position="10"/>
    </location>
</feature>
<evidence type="ECO:0000313" key="4">
    <source>
        <dbReference type="EMBL" id="GCC38439.1"/>
    </source>
</evidence>
<feature type="coiled-coil region" evidence="1">
    <location>
        <begin position="301"/>
        <end position="328"/>
    </location>
</feature>
<dbReference type="Proteomes" id="UP000287033">
    <property type="component" value="Unassembled WGS sequence"/>
</dbReference>
<keyword evidence="1" id="KW-0175">Coiled coil</keyword>